<accession>A0AAV3PUP9</accession>
<dbReference type="AlphaFoldDB" id="A0AAV3PUP9"/>
<comment type="caution">
    <text evidence="2">The sequence shown here is derived from an EMBL/GenBank/DDBJ whole genome shotgun (WGS) entry which is preliminary data.</text>
</comment>
<reference evidence="2 3" key="1">
    <citation type="submission" date="2024-01" db="EMBL/GenBank/DDBJ databases">
        <title>The complete chloroplast genome sequence of Lithospermum erythrorhizon: insights into the phylogenetic relationship among Boraginaceae species and the maternal lineages of purple gromwells.</title>
        <authorList>
            <person name="Okada T."/>
            <person name="Watanabe K."/>
        </authorList>
    </citation>
    <scope>NUCLEOTIDE SEQUENCE [LARGE SCALE GENOMIC DNA]</scope>
</reference>
<dbReference type="EMBL" id="BAABME010002516">
    <property type="protein sequence ID" value="GAA0154980.1"/>
    <property type="molecule type" value="Genomic_DNA"/>
</dbReference>
<proteinExistence type="predicted"/>
<dbReference type="Proteomes" id="UP001454036">
    <property type="component" value="Unassembled WGS sequence"/>
</dbReference>
<keyword evidence="3" id="KW-1185">Reference proteome</keyword>
<gene>
    <name evidence="2" type="ORF">LIER_12812</name>
</gene>
<organism evidence="2 3">
    <name type="scientific">Lithospermum erythrorhizon</name>
    <name type="common">Purple gromwell</name>
    <name type="synonym">Lithospermum officinale var. erythrorhizon</name>
    <dbReference type="NCBI Taxonomy" id="34254"/>
    <lineage>
        <taxon>Eukaryota</taxon>
        <taxon>Viridiplantae</taxon>
        <taxon>Streptophyta</taxon>
        <taxon>Embryophyta</taxon>
        <taxon>Tracheophyta</taxon>
        <taxon>Spermatophyta</taxon>
        <taxon>Magnoliopsida</taxon>
        <taxon>eudicotyledons</taxon>
        <taxon>Gunneridae</taxon>
        <taxon>Pentapetalae</taxon>
        <taxon>asterids</taxon>
        <taxon>lamiids</taxon>
        <taxon>Boraginales</taxon>
        <taxon>Boraginaceae</taxon>
        <taxon>Boraginoideae</taxon>
        <taxon>Lithospermeae</taxon>
        <taxon>Lithospermum</taxon>
    </lineage>
</organism>
<feature type="region of interest" description="Disordered" evidence="1">
    <location>
        <begin position="1"/>
        <end position="26"/>
    </location>
</feature>
<sequence length="112" mass="12840">MELSIAVNKGHVPSTPTASYSKAMYDLRRPKQTSKLEKKEAHAVTSKTTKFTFRTKKVEGRLDLGKRERLTLKEMQEKEYSFLDSDIPTMFDELMKANLIELPESKTPEEAS</sequence>
<evidence type="ECO:0000256" key="1">
    <source>
        <dbReference type="SAM" id="MobiDB-lite"/>
    </source>
</evidence>
<protein>
    <submittedName>
        <fullName evidence="2">Uncharacterized protein</fullName>
    </submittedName>
</protein>
<evidence type="ECO:0000313" key="2">
    <source>
        <dbReference type="EMBL" id="GAA0154980.1"/>
    </source>
</evidence>
<name>A0AAV3PUP9_LITER</name>
<evidence type="ECO:0000313" key="3">
    <source>
        <dbReference type="Proteomes" id="UP001454036"/>
    </source>
</evidence>